<dbReference type="InterPro" id="IPR022000">
    <property type="entry name" value="Min27-like_integrase_DNA_bind"/>
</dbReference>
<dbReference type="Gene3D" id="1.10.443.10">
    <property type="entry name" value="Intergrase catalytic core"/>
    <property type="match status" value="1"/>
</dbReference>
<name>A0ABW6IKF2_9CYAN</name>
<sequence>MPRKASKGSVQIKTSNGRLQLVFSYQGKRRYISLGFDDTVQNRKLAELKARQIELDILSGNFDSTLLKYKPQPTEDTTGFTPVLTPTKASQPLLSELWDKYTEFKRPSLSPSTLAKDFSKVSRCIDLRLPTRSLDKSVAIRDWLVANKTPNAVKRYLTQFSACCDWATKSQLISHNPFKGMAADIKIPKGDIEETDINPFSLEERDRIIEAFKQNRYYKFYAPLIEFLFMTGCRPSEAVALQWQHIAEDLSTIRFEQAVVVSEGGLVCKKGLKTQKKRSFPVNRQLTVLLTAIKPEKMGSDTKVFPSPEGTWIDVHNLTNRGWRSVLSKLDGIEYRKLYQTRHTFITAALETAITMPDGRIKMLDAKDVAKLVGTSPKMIYEHYAGKSKELFVPEF</sequence>
<dbReference type="RefSeq" id="WP_377968312.1">
    <property type="nucleotide sequence ID" value="NZ_JBHZOL010000135.1"/>
</dbReference>
<organism evidence="5 6">
    <name type="scientific">Almyronema epifaneia S1</name>
    <dbReference type="NCBI Taxonomy" id="2991925"/>
    <lineage>
        <taxon>Bacteria</taxon>
        <taxon>Bacillati</taxon>
        <taxon>Cyanobacteriota</taxon>
        <taxon>Cyanophyceae</taxon>
        <taxon>Nodosilineales</taxon>
        <taxon>Nodosilineaceae</taxon>
        <taxon>Almyronema</taxon>
        <taxon>Almyronema epifaneia</taxon>
    </lineage>
</organism>
<evidence type="ECO:0000259" key="4">
    <source>
        <dbReference type="PROSITE" id="PS51898"/>
    </source>
</evidence>
<keyword evidence="3" id="KW-0233">DNA recombination</keyword>
<evidence type="ECO:0000313" key="6">
    <source>
        <dbReference type="Proteomes" id="UP001600165"/>
    </source>
</evidence>
<keyword evidence="2 5" id="KW-0238">DNA-binding</keyword>
<dbReference type="InterPro" id="IPR050090">
    <property type="entry name" value="Tyrosine_recombinase_XerCD"/>
</dbReference>
<evidence type="ECO:0000256" key="3">
    <source>
        <dbReference type="ARBA" id="ARBA00023172"/>
    </source>
</evidence>
<evidence type="ECO:0000313" key="5">
    <source>
        <dbReference type="EMBL" id="MFE4108694.1"/>
    </source>
</evidence>
<accession>A0ABW6IKF2</accession>
<dbReference type="EMBL" id="JBHZOL010000135">
    <property type="protein sequence ID" value="MFE4108694.1"/>
    <property type="molecule type" value="Genomic_DNA"/>
</dbReference>
<gene>
    <name evidence="5" type="ORF">ACFVKH_20665</name>
</gene>
<reference evidence="5 6" key="1">
    <citation type="submission" date="2024-10" db="EMBL/GenBank/DDBJ databases">
        <authorList>
            <person name="Ratan Roy A."/>
            <person name="Morales Sandoval P.H."/>
            <person name="De Los Santos Villalobos S."/>
            <person name="Chakraborty S."/>
            <person name="Mukherjee J."/>
        </authorList>
    </citation>
    <scope>NUCLEOTIDE SEQUENCE [LARGE SCALE GENOMIC DNA]</scope>
    <source>
        <strain evidence="5 6">S1</strain>
    </source>
</reference>
<dbReference type="PANTHER" id="PTHR30349">
    <property type="entry name" value="PHAGE INTEGRASE-RELATED"/>
    <property type="match status" value="1"/>
</dbReference>
<dbReference type="InterPro" id="IPR013762">
    <property type="entry name" value="Integrase-like_cat_sf"/>
</dbReference>
<dbReference type="SUPFAM" id="SSF56349">
    <property type="entry name" value="DNA breaking-rejoining enzymes"/>
    <property type="match status" value="1"/>
</dbReference>
<keyword evidence="6" id="KW-1185">Reference proteome</keyword>
<evidence type="ECO:0000256" key="1">
    <source>
        <dbReference type="ARBA" id="ARBA00008857"/>
    </source>
</evidence>
<dbReference type="Proteomes" id="UP001600165">
    <property type="component" value="Unassembled WGS sequence"/>
</dbReference>
<comment type="caution">
    <text evidence="5">The sequence shown here is derived from an EMBL/GenBank/DDBJ whole genome shotgun (WGS) entry which is preliminary data.</text>
</comment>
<dbReference type="Pfam" id="PF12167">
    <property type="entry name" value="Arm-DNA-bind_2"/>
    <property type="match status" value="1"/>
</dbReference>
<dbReference type="PROSITE" id="PS51898">
    <property type="entry name" value="TYR_RECOMBINASE"/>
    <property type="match status" value="1"/>
</dbReference>
<dbReference type="Gene3D" id="1.10.150.130">
    <property type="match status" value="1"/>
</dbReference>
<dbReference type="InterPro" id="IPR011010">
    <property type="entry name" value="DNA_brk_join_enz"/>
</dbReference>
<dbReference type="InterPro" id="IPR002104">
    <property type="entry name" value="Integrase_catalytic"/>
</dbReference>
<dbReference type="InterPro" id="IPR010998">
    <property type="entry name" value="Integrase_recombinase_N"/>
</dbReference>
<dbReference type="PANTHER" id="PTHR30349:SF41">
    <property type="entry name" value="INTEGRASE_RECOMBINASE PROTEIN MJ0367-RELATED"/>
    <property type="match status" value="1"/>
</dbReference>
<dbReference type="GO" id="GO:0003677">
    <property type="term" value="F:DNA binding"/>
    <property type="evidence" value="ECO:0007669"/>
    <property type="project" value="UniProtKB-KW"/>
</dbReference>
<proteinExistence type="inferred from homology"/>
<feature type="domain" description="Tyr recombinase" evidence="4">
    <location>
        <begin position="195"/>
        <end position="396"/>
    </location>
</feature>
<protein>
    <submittedName>
        <fullName evidence="5">Arm DNA-binding domain-containing protein</fullName>
    </submittedName>
</protein>
<comment type="similarity">
    <text evidence="1">Belongs to the 'phage' integrase family.</text>
</comment>
<evidence type="ECO:0000256" key="2">
    <source>
        <dbReference type="ARBA" id="ARBA00023125"/>
    </source>
</evidence>